<protein>
    <recommendedName>
        <fullName evidence="5">HDOD domain-containing protein</fullName>
    </recommendedName>
</protein>
<evidence type="ECO:0000313" key="3">
    <source>
        <dbReference type="EMBL" id="BDQ37914.1"/>
    </source>
</evidence>
<dbReference type="EMBL" id="AP026709">
    <property type="protein sequence ID" value="BDQ37914.1"/>
    <property type="molecule type" value="Genomic_DNA"/>
</dbReference>
<dbReference type="Gene3D" id="3.20.20.450">
    <property type="entry name" value="EAL domain"/>
    <property type="match status" value="1"/>
</dbReference>
<dbReference type="InterPro" id="IPR035919">
    <property type="entry name" value="EAL_sf"/>
</dbReference>
<gene>
    <name evidence="3" type="ORF">SYK_22740</name>
</gene>
<sequence length="420" mass="46828">MSVTIPNFETVFVARQPVFRADETVWGYELLFRSCEDNVACITNEEQATSSVIVDGLALASEGIPPDARILINFSEQLLIEGGGFALPKDRCVIEILEHVKPNKETLQAVKQLKSAGYQIAVDDYCGQPELESFIDMADIVKVDMLEFGAEPAKLAVVIRNIPSSVTLLAEKVEDNENFHELQGMGFSLFQGFFFSKPEIIPGKKLTTNEMTKLQLLAELCKMDLEPARLAEILQSDPSLSYRLFRYINSAGMGLSQKVSSPKRALDMMGMIQAKQWLRSVLLADLNPTPKASELAYLAVHRAKFLESICRHSNSTAYEPDNFFMTGLFSLLDSMLSISMDEIIGMLPLEESVVKALRGEGEVYELLRLATSYERGEWSGISSRLKRLDLETLQAELMYVQARSWTQKMLGYCTVGSAAV</sequence>
<dbReference type="InterPro" id="IPR014408">
    <property type="entry name" value="dGMP_Pdiesterase_EAL/HD-GYP"/>
</dbReference>
<dbReference type="Pfam" id="PF00563">
    <property type="entry name" value="EAL"/>
    <property type="match status" value="1"/>
</dbReference>
<proteinExistence type="predicted"/>
<evidence type="ECO:0008006" key="5">
    <source>
        <dbReference type="Google" id="ProtNLM"/>
    </source>
</evidence>
<evidence type="ECO:0000313" key="4">
    <source>
        <dbReference type="Proteomes" id="UP001317742"/>
    </source>
</evidence>
<dbReference type="InterPro" id="IPR001633">
    <property type="entry name" value="EAL_dom"/>
</dbReference>
<dbReference type="SMART" id="SM00052">
    <property type="entry name" value="EAL"/>
    <property type="match status" value="1"/>
</dbReference>
<dbReference type="PANTHER" id="PTHR33525:SF4">
    <property type="entry name" value="CYCLIC DI-GMP PHOSPHODIESTERASE CDGJ"/>
    <property type="match status" value="1"/>
</dbReference>
<dbReference type="InterPro" id="IPR052340">
    <property type="entry name" value="RNase_Y/CdgJ"/>
</dbReference>
<name>A0ABM8B2D9_9BACT</name>
<dbReference type="Pfam" id="PF08668">
    <property type="entry name" value="HDOD"/>
    <property type="match status" value="1"/>
</dbReference>
<dbReference type="Proteomes" id="UP001317742">
    <property type="component" value="Chromosome"/>
</dbReference>
<feature type="domain" description="HDOD" evidence="2">
    <location>
        <begin position="206"/>
        <end position="394"/>
    </location>
</feature>
<dbReference type="SUPFAM" id="SSF109604">
    <property type="entry name" value="HD-domain/PDEase-like"/>
    <property type="match status" value="1"/>
</dbReference>
<accession>A0ABM8B2D9</accession>
<organism evidence="3 4">
    <name type="scientific">Pseudodesulfovibrio nedwellii</name>
    <dbReference type="NCBI Taxonomy" id="2973072"/>
    <lineage>
        <taxon>Bacteria</taxon>
        <taxon>Pseudomonadati</taxon>
        <taxon>Thermodesulfobacteriota</taxon>
        <taxon>Desulfovibrionia</taxon>
        <taxon>Desulfovibrionales</taxon>
        <taxon>Desulfovibrionaceae</taxon>
    </lineage>
</organism>
<feature type="domain" description="EAL" evidence="1">
    <location>
        <begin position="1"/>
        <end position="212"/>
    </location>
</feature>
<dbReference type="PANTHER" id="PTHR33525">
    <property type="match status" value="1"/>
</dbReference>
<dbReference type="PROSITE" id="PS50883">
    <property type="entry name" value="EAL"/>
    <property type="match status" value="1"/>
</dbReference>
<keyword evidence="4" id="KW-1185">Reference proteome</keyword>
<dbReference type="InterPro" id="IPR013976">
    <property type="entry name" value="HDOD"/>
</dbReference>
<evidence type="ECO:0000259" key="2">
    <source>
        <dbReference type="PROSITE" id="PS51833"/>
    </source>
</evidence>
<evidence type="ECO:0000259" key="1">
    <source>
        <dbReference type="PROSITE" id="PS50883"/>
    </source>
</evidence>
<dbReference type="PIRSF" id="PIRSF003180">
    <property type="entry name" value="DiGMPpdiest_YuxH"/>
    <property type="match status" value="1"/>
</dbReference>
<dbReference type="PROSITE" id="PS51833">
    <property type="entry name" value="HDOD"/>
    <property type="match status" value="1"/>
</dbReference>
<dbReference type="Gene3D" id="1.10.3210.10">
    <property type="entry name" value="Hypothetical protein af1432"/>
    <property type="match status" value="1"/>
</dbReference>
<dbReference type="RefSeq" id="WP_281760424.1">
    <property type="nucleotide sequence ID" value="NZ_AP026709.1"/>
</dbReference>
<dbReference type="SUPFAM" id="SSF141868">
    <property type="entry name" value="EAL domain-like"/>
    <property type="match status" value="1"/>
</dbReference>
<reference evidence="3 4" key="1">
    <citation type="submission" date="2022-08" db="EMBL/GenBank/DDBJ databases">
        <title>Genome Sequence of the sulphate-reducing bacterium, Pseudodesulfovibrio sp. SYK.</title>
        <authorList>
            <person name="Kondo R."/>
            <person name="Kataoka T."/>
        </authorList>
    </citation>
    <scope>NUCLEOTIDE SEQUENCE [LARGE SCALE GENOMIC DNA]</scope>
    <source>
        <strain evidence="3 4">SYK</strain>
    </source>
</reference>